<reference evidence="1 2" key="1">
    <citation type="journal article" date="2011" name="Science">
        <title>The ecoresponsive genome of Daphnia pulex.</title>
        <authorList>
            <person name="Colbourne J.K."/>
            <person name="Pfrender M.E."/>
            <person name="Gilbert D."/>
            <person name="Thomas W.K."/>
            <person name="Tucker A."/>
            <person name="Oakley T.H."/>
            <person name="Tokishita S."/>
            <person name="Aerts A."/>
            <person name="Arnold G.J."/>
            <person name="Basu M.K."/>
            <person name="Bauer D.J."/>
            <person name="Caceres C.E."/>
            <person name="Carmel L."/>
            <person name="Casola C."/>
            <person name="Choi J.H."/>
            <person name="Detter J.C."/>
            <person name="Dong Q."/>
            <person name="Dusheyko S."/>
            <person name="Eads B.D."/>
            <person name="Frohlich T."/>
            <person name="Geiler-Samerotte K.A."/>
            <person name="Gerlach D."/>
            <person name="Hatcher P."/>
            <person name="Jogdeo S."/>
            <person name="Krijgsveld J."/>
            <person name="Kriventseva E.V."/>
            <person name="Kultz D."/>
            <person name="Laforsch C."/>
            <person name="Lindquist E."/>
            <person name="Lopez J."/>
            <person name="Manak J.R."/>
            <person name="Muller J."/>
            <person name="Pangilinan J."/>
            <person name="Patwardhan R.P."/>
            <person name="Pitluck S."/>
            <person name="Pritham E.J."/>
            <person name="Rechtsteiner A."/>
            <person name="Rho M."/>
            <person name="Rogozin I.B."/>
            <person name="Sakarya O."/>
            <person name="Salamov A."/>
            <person name="Schaack S."/>
            <person name="Shapiro H."/>
            <person name="Shiga Y."/>
            <person name="Skalitzky C."/>
            <person name="Smith Z."/>
            <person name="Souvorov A."/>
            <person name="Sung W."/>
            <person name="Tang Z."/>
            <person name="Tsuchiya D."/>
            <person name="Tu H."/>
            <person name="Vos H."/>
            <person name="Wang M."/>
            <person name="Wolf Y.I."/>
            <person name="Yamagata H."/>
            <person name="Yamada T."/>
            <person name="Ye Y."/>
            <person name="Shaw J.R."/>
            <person name="Andrews J."/>
            <person name="Crease T.J."/>
            <person name="Tang H."/>
            <person name="Lucas S.M."/>
            <person name="Robertson H.M."/>
            <person name="Bork P."/>
            <person name="Koonin E.V."/>
            <person name="Zdobnov E.M."/>
            <person name="Grigoriev I.V."/>
            <person name="Lynch M."/>
            <person name="Boore J.L."/>
        </authorList>
    </citation>
    <scope>NUCLEOTIDE SEQUENCE [LARGE SCALE GENOMIC DNA]</scope>
</reference>
<dbReference type="GO" id="GO:0045104">
    <property type="term" value="P:intermediate filament cytoskeleton organization"/>
    <property type="evidence" value="ECO:0007669"/>
    <property type="project" value="InterPro"/>
</dbReference>
<dbReference type="PANTHER" id="PTHR23169:SF23">
    <property type="entry name" value="SHORT STOP, ISOFORM H"/>
    <property type="match status" value="1"/>
</dbReference>
<dbReference type="PANTHER" id="PTHR23169">
    <property type="entry name" value="ENVOPLAKIN"/>
    <property type="match status" value="1"/>
</dbReference>
<dbReference type="AlphaFoldDB" id="E9I5I3"/>
<protein>
    <submittedName>
        <fullName evidence="1">Uncharacterized protein</fullName>
    </submittedName>
</protein>
<dbReference type="HOGENOM" id="CLU_747175_0_0_1"/>
<dbReference type="OrthoDB" id="6357129at2759"/>
<dbReference type="InParanoid" id="E9I5I3"/>
<keyword evidence="2" id="KW-1185">Reference proteome</keyword>
<dbReference type="STRING" id="6669.E9I5I3"/>
<sequence>MLSLDKKGTHLKYFSQKQDVILIKNLLISVQHRWERVLSRAAERTRALDHAYKEAKEYHDSWHELYSWLDEAEKGFDDAVLQLGKDPEKIKQLLAKHKEFQRTLGAKQPTYDGVVRLGKLVKDRAPKTDEPTLKQMMSDLKAKWQSVCNKSVDRQRKLEEGLLFSGQFKDAIQALVDWLCKTDPAQMMEGPVHGDLDTVMALREQHKNFEEELHSRLAQTKQVRKMAVDVMSNASEEDRAAIQKQVSELDVTWENVSKASNTRSARLDDALAQAETLHKAVNMLLEWLSDAEMKLRFAGALPDEEPETLQQLADHHKFLEEVIKKEADKDDTLALAQDILGKAHPDAVSVIRHWITIIQSRWEEVMAWANQ</sequence>
<dbReference type="Gene3D" id="1.20.58.60">
    <property type="match status" value="3"/>
</dbReference>
<proteinExistence type="predicted"/>
<dbReference type="InterPro" id="IPR043197">
    <property type="entry name" value="Plakin"/>
</dbReference>
<dbReference type="PhylomeDB" id="E9I5I3"/>
<dbReference type="Pfam" id="PF00435">
    <property type="entry name" value="Spectrin"/>
    <property type="match status" value="2"/>
</dbReference>
<organism evidence="1 2">
    <name type="scientific">Daphnia pulex</name>
    <name type="common">Water flea</name>
    <dbReference type="NCBI Taxonomy" id="6669"/>
    <lineage>
        <taxon>Eukaryota</taxon>
        <taxon>Metazoa</taxon>
        <taxon>Ecdysozoa</taxon>
        <taxon>Arthropoda</taxon>
        <taxon>Crustacea</taxon>
        <taxon>Branchiopoda</taxon>
        <taxon>Diplostraca</taxon>
        <taxon>Cladocera</taxon>
        <taxon>Anomopoda</taxon>
        <taxon>Daphniidae</taxon>
        <taxon>Daphnia</taxon>
    </lineage>
</organism>
<dbReference type="FunFam" id="1.20.58.60:FF:000045">
    <property type="entry name" value="Short stop, isoform K"/>
    <property type="match status" value="1"/>
</dbReference>
<evidence type="ECO:0000313" key="2">
    <source>
        <dbReference type="Proteomes" id="UP000000305"/>
    </source>
</evidence>
<dbReference type="FunFam" id="1.20.58.60:FF:000264">
    <property type="entry name" value="Microtubule-actin cross-linking factor 1"/>
    <property type="match status" value="1"/>
</dbReference>
<dbReference type="InterPro" id="IPR002017">
    <property type="entry name" value="Spectrin_repeat"/>
</dbReference>
<gene>
    <name evidence="1" type="ORF">DAPPUDRAFT_341660</name>
</gene>
<name>E9I5I3_DAPPU</name>
<accession>E9I5I3</accession>
<dbReference type="SMART" id="SM00150">
    <property type="entry name" value="SPEC"/>
    <property type="match status" value="3"/>
</dbReference>
<dbReference type="Proteomes" id="UP000000305">
    <property type="component" value="Unassembled WGS sequence"/>
</dbReference>
<feature type="non-terminal residue" evidence="1">
    <location>
        <position position="1"/>
    </location>
</feature>
<dbReference type="KEGG" id="dpx:DAPPUDRAFT_341660"/>
<dbReference type="EMBL" id="GL735665">
    <property type="protein sequence ID" value="EFX60747.1"/>
    <property type="molecule type" value="Genomic_DNA"/>
</dbReference>
<dbReference type="CDD" id="cd00176">
    <property type="entry name" value="SPEC"/>
    <property type="match status" value="1"/>
</dbReference>
<evidence type="ECO:0000313" key="1">
    <source>
        <dbReference type="EMBL" id="EFX60747.1"/>
    </source>
</evidence>
<dbReference type="SUPFAM" id="SSF46966">
    <property type="entry name" value="Spectrin repeat"/>
    <property type="match status" value="3"/>
</dbReference>
<dbReference type="InterPro" id="IPR018159">
    <property type="entry name" value="Spectrin/alpha-actinin"/>
</dbReference>